<dbReference type="PANTHER" id="PTHR36536">
    <property type="entry name" value="UPF0111 PROTEIN HI_1603"/>
    <property type="match status" value="1"/>
</dbReference>
<dbReference type="InterPro" id="IPR018445">
    <property type="entry name" value="Put_Phosphate_transp_reg"/>
</dbReference>
<comment type="similarity">
    <text evidence="1">Belongs to the UPF0111 family.</text>
</comment>
<proteinExistence type="inferred from homology"/>
<dbReference type="Pfam" id="PF01865">
    <property type="entry name" value="PhoU_div"/>
    <property type="match status" value="1"/>
</dbReference>
<dbReference type="EMBL" id="LNQE01000067">
    <property type="protein sequence ID" value="KUG29576.1"/>
    <property type="molecule type" value="Genomic_DNA"/>
</dbReference>
<gene>
    <name evidence="2" type="ORF">ASZ90_000533</name>
</gene>
<evidence type="ECO:0000256" key="1">
    <source>
        <dbReference type="ARBA" id="ARBA00008591"/>
    </source>
</evidence>
<dbReference type="InterPro" id="IPR002727">
    <property type="entry name" value="DUF47"/>
</dbReference>
<dbReference type="AlphaFoldDB" id="A0A0W8G8V1"/>
<dbReference type="InterPro" id="IPR038078">
    <property type="entry name" value="PhoU-like_sf"/>
</dbReference>
<evidence type="ECO:0000313" key="2">
    <source>
        <dbReference type="EMBL" id="KUG29576.1"/>
    </source>
</evidence>
<name>A0A0W8G8V1_9ZZZZ</name>
<dbReference type="Gene3D" id="1.20.58.220">
    <property type="entry name" value="Phosphate transport system protein phou homolog 2, domain 2"/>
    <property type="match status" value="1"/>
</dbReference>
<reference evidence="2" key="1">
    <citation type="journal article" date="2015" name="Proc. Natl. Acad. Sci. U.S.A.">
        <title>Networks of energetic and metabolic interactions define dynamics in microbial communities.</title>
        <authorList>
            <person name="Embree M."/>
            <person name="Liu J.K."/>
            <person name="Al-Bassam M.M."/>
            <person name="Zengler K."/>
        </authorList>
    </citation>
    <scope>NUCLEOTIDE SEQUENCE</scope>
</reference>
<protein>
    <submittedName>
        <fullName evidence="2">Phosphate transport regulator</fullName>
    </submittedName>
</protein>
<accession>A0A0W8G8V1</accession>
<sequence length="223" mass="25581">MLALLRRVAPRRRVYMTGLLEHYAPVARSLAVVEEAFGRYVRKSADRGYQMLAGRIDALEGEADRIKRRVRNHLPPAVLMVVDKTLFLSYTRHQDNILDAAQEALTWLGMGDPDVPPDVLDLFGEYLARVKKTVRRLKPALADTIAFVLDAGLDRTAVKRRHHEVRLRHQKAERVRRDLLATLFATTGDFRDIYRLLRFLECLEHMSHEAEACADALRAMIAR</sequence>
<organism evidence="2">
    <name type="scientific">hydrocarbon metagenome</name>
    <dbReference type="NCBI Taxonomy" id="938273"/>
    <lineage>
        <taxon>unclassified sequences</taxon>
        <taxon>metagenomes</taxon>
        <taxon>ecological metagenomes</taxon>
    </lineage>
</organism>
<dbReference type="PANTHER" id="PTHR36536:SF3">
    <property type="entry name" value="UPF0111 PROTEIN HI_1603"/>
    <property type="match status" value="1"/>
</dbReference>
<comment type="caution">
    <text evidence="2">The sequence shown here is derived from an EMBL/GenBank/DDBJ whole genome shotgun (WGS) entry which is preliminary data.</text>
</comment>